<dbReference type="RefSeq" id="WP_013451124.1">
    <property type="nucleotide sequence ID" value="NC_014758.1"/>
</dbReference>
<reference evidence="5 6" key="2">
    <citation type="journal article" date="2011" name="Stand. Genomic Sci.">
        <title>Complete genome sequence of Calditerrivibrio nitroreducens type strain (Yu37-1).</title>
        <authorList>
            <person name="Pitluck S."/>
            <person name="Sikorski J."/>
            <person name="Zeytun A."/>
            <person name="Lapidus A."/>
            <person name="Nolan M."/>
            <person name="Lucas S."/>
            <person name="Hammon N."/>
            <person name="Deshpande S."/>
            <person name="Cheng J.F."/>
            <person name="Tapia R."/>
            <person name="Han C."/>
            <person name="Goodwin L."/>
            <person name="Liolios K."/>
            <person name="Pagani I."/>
            <person name="Ivanova N."/>
            <person name="Mavromatis K."/>
            <person name="Pati A."/>
            <person name="Chen A."/>
            <person name="Palaniappan K."/>
            <person name="Hauser L."/>
            <person name="Chang Y.J."/>
            <person name="Jeffries C.D."/>
            <person name="Detter J.C."/>
            <person name="Brambilla E."/>
            <person name="Djao O.D."/>
            <person name="Rohde M."/>
            <person name="Spring S."/>
            <person name="Goker M."/>
            <person name="Woyke T."/>
            <person name="Bristow J."/>
            <person name="Eisen J.A."/>
            <person name="Markowitz V."/>
            <person name="Hugenholtz P."/>
            <person name="Kyrpides N.C."/>
            <person name="Klenk H.P."/>
            <person name="Land M."/>
        </authorList>
    </citation>
    <scope>NUCLEOTIDE SEQUENCE [LARGE SCALE GENOMIC DNA]</scope>
    <source>
        <strain evidence="6">DSM 19672 / NBRC 101217 / Yu37-1</strain>
    </source>
</reference>
<keyword evidence="6" id="KW-1185">Reference proteome</keyword>
<dbReference type="InterPro" id="IPR017900">
    <property type="entry name" value="4Fe4S_Fe_S_CS"/>
</dbReference>
<feature type="domain" description="4Fe-4S ferredoxin-type" evidence="4">
    <location>
        <begin position="406"/>
        <end position="431"/>
    </location>
</feature>
<evidence type="ECO:0000256" key="1">
    <source>
        <dbReference type="ARBA" id="ARBA00022723"/>
    </source>
</evidence>
<dbReference type="SUPFAM" id="SSF54862">
    <property type="entry name" value="4Fe-4S ferredoxins"/>
    <property type="match status" value="1"/>
</dbReference>
<keyword evidence="3" id="KW-0411">Iron-sulfur</keyword>
<evidence type="ECO:0000256" key="2">
    <source>
        <dbReference type="ARBA" id="ARBA00023004"/>
    </source>
</evidence>
<dbReference type="PROSITE" id="PS51379">
    <property type="entry name" value="4FE4S_FER_2"/>
    <property type="match status" value="1"/>
</dbReference>
<gene>
    <name evidence="5" type="ordered locus">Calni_1000</name>
</gene>
<dbReference type="Gene3D" id="3.30.70.20">
    <property type="match status" value="1"/>
</dbReference>
<dbReference type="GO" id="GO:0046872">
    <property type="term" value="F:metal ion binding"/>
    <property type="evidence" value="ECO:0007669"/>
    <property type="project" value="UniProtKB-KW"/>
</dbReference>
<dbReference type="GO" id="GO:0051536">
    <property type="term" value="F:iron-sulfur cluster binding"/>
    <property type="evidence" value="ECO:0007669"/>
    <property type="project" value="UniProtKB-KW"/>
</dbReference>
<keyword evidence="1" id="KW-0479">Metal-binding</keyword>
<dbReference type="Proteomes" id="UP000007039">
    <property type="component" value="Chromosome"/>
</dbReference>
<organism evidence="5 6">
    <name type="scientific">Calditerrivibrio nitroreducens (strain DSM 19672 / NBRC 101217 / Yu37-1)</name>
    <dbReference type="NCBI Taxonomy" id="768670"/>
    <lineage>
        <taxon>Bacteria</taxon>
        <taxon>Pseudomonadati</taxon>
        <taxon>Deferribacterota</taxon>
        <taxon>Deferribacteres</taxon>
        <taxon>Deferribacterales</taxon>
        <taxon>Calditerrivibrionaceae</taxon>
    </lineage>
</organism>
<evidence type="ECO:0000313" key="5">
    <source>
        <dbReference type="EMBL" id="ADR18911.1"/>
    </source>
</evidence>
<dbReference type="EMBL" id="CP002347">
    <property type="protein sequence ID" value="ADR18911.1"/>
    <property type="molecule type" value="Genomic_DNA"/>
</dbReference>
<evidence type="ECO:0000259" key="4">
    <source>
        <dbReference type="PROSITE" id="PS51379"/>
    </source>
</evidence>
<dbReference type="HOGENOM" id="CLU_635664_0_0_0"/>
<name>E4THY1_CALNY</name>
<reference key="1">
    <citation type="submission" date="2010-11" db="EMBL/GenBank/DDBJ databases">
        <title>The complete genome of chromosome of Calditerrivibrio nitroreducens DSM 19672.</title>
        <authorList>
            <consortium name="US DOE Joint Genome Institute (JGI-PGF)"/>
            <person name="Lucas S."/>
            <person name="Copeland A."/>
            <person name="Lapidus A."/>
            <person name="Bruce D."/>
            <person name="Goodwin L."/>
            <person name="Pitluck S."/>
            <person name="Kyrpides N."/>
            <person name="Mavromatis K."/>
            <person name="Ivanova N."/>
            <person name="Mikhailova N."/>
            <person name="Zeytun A."/>
            <person name="Brettin T."/>
            <person name="Detter J.C."/>
            <person name="Tapia R."/>
            <person name="Han C."/>
            <person name="Land M."/>
            <person name="Hauser L."/>
            <person name="Markowitz V."/>
            <person name="Cheng J.-F."/>
            <person name="Hugenholtz P."/>
            <person name="Woyke T."/>
            <person name="Wu D."/>
            <person name="Spring S."/>
            <person name="Schroeder M."/>
            <person name="Brambilla E."/>
            <person name="Klenk H.-P."/>
            <person name="Eisen J.A."/>
        </authorList>
    </citation>
    <scope>NUCLEOTIDE SEQUENCE [LARGE SCALE GENOMIC DNA]</scope>
    <source>
        <strain>DSM 19672</strain>
    </source>
</reference>
<dbReference type="STRING" id="768670.Calni_1000"/>
<dbReference type="Pfam" id="PF00037">
    <property type="entry name" value="Fer4"/>
    <property type="match status" value="1"/>
</dbReference>
<dbReference type="InterPro" id="IPR017896">
    <property type="entry name" value="4Fe4S_Fe-S-bd"/>
</dbReference>
<sequence length="431" mass="48986" precursor="true">MVRIKTSFEILNDLLGRGYFGVIYVEQNFPLPFKNKGVGKQIDVKTSVELLLSAAVVGNNVVGIYHTSISPRSNVELRGGAIFISTILPIDPMVPVVFCRSISDIFERFNIALKVSEEFKIPVMLCINENAMQNFYEVESIELSTERLSATITPDTFKKINTNHTLSQYNKIYEYLEKKFGDIFEGEGLLSYGDSNGKFLKFYVPLTIDSIIKERSIKIDRRDLHFWESITKHRDITLDLFDISGENQKIIKNYFCPGCPFLLIKKNIGFDNKILITDINCPTIRRVFGFKNSSIDNLIGFTLNKPSSNILFIGNLSNLKYSMIDYLKNFEYLFLNDGLKNSFGLPLISKPYRFKEKNAVLPYSCENIPRNSVLKVNPKKCVCIRKNEKLHCVEGSYCPALFENNGTISVNENLCVGCKLCELSCPYGAVK</sequence>
<dbReference type="OrthoDB" id="9790024at2"/>
<evidence type="ECO:0000313" key="6">
    <source>
        <dbReference type="Proteomes" id="UP000007039"/>
    </source>
</evidence>
<dbReference type="KEGG" id="cni:Calni_1000"/>
<evidence type="ECO:0000256" key="3">
    <source>
        <dbReference type="ARBA" id="ARBA00023014"/>
    </source>
</evidence>
<protein>
    <recommendedName>
        <fullName evidence="4">4Fe-4S ferredoxin-type domain-containing protein</fullName>
    </recommendedName>
</protein>
<accession>E4THY1</accession>
<keyword evidence="2" id="KW-0408">Iron</keyword>
<proteinExistence type="predicted"/>
<dbReference type="AlphaFoldDB" id="E4THY1"/>
<dbReference type="PROSITE" id="PS00198">
    <property type="entry name" value="4FE4S_FER_1"/>
    <property type="match status" value="1"/>
</dbReference>
<dbReference type="eggNOG" id="COG1142">
    <property type="taxonomic scope" value="Bacteria"/>
</dbReference>